<dbReference type="EMBL" id="CP011509">
    <property type="protein sequence ID" value="AKJ07417.1"/>
    <property type="molecule type" value="Genomic_DNA"/>
</dbReference>
<dbReference type="Proteomes" id="UP000035579">
    <property type="component" value="Chromosome"/>
</dbReference>
<organism evidence="2 3">
    <name type="scientific">Archangium gephyra</name>
    <dbReference type="NCBI Taxonomy" id="48"/>
    <lineage>
        <taxon>Bacteria</taxon>
        <taxon>Pseudomonadati</taxon>
        <taxon>Myxococcota</taxon>
        <taxon>Myxococcia</taxon>
        <taxon>Myxococcales</taxon>
        <taxon>Cystobacterineae</taxon>
        <taxon>Archangiaceae</taxon>
        <taxon>Archangium</taxon>
    </lineage>
</organism>
<proteinExistence type="predicted"/>
<evidence type="ECO:0000313" key="3">
    <source>
        <dbReference type="Proteomes" id="UP000035579"/>
    </source>
</evidence>
<sequence length="101" mass="10649">MRKGRVRARGGQGAVPCNPDGVSPSMLPGLSCITGPLFTVRYLPPGDGSAVDRVGPARHQEGVPLELRRSSPESSTKELSDRRVDGLSPSHQARHVLPASA</sequence>
<reference evidence="2 3" key="1">
    <citation type="submission" date="2015-05" db="EMBL/GenBank/DDBJ databases">
        <title>Genome assembly of Archangium gephyra DSM 2261.</title>
        <authorList>
            <person name="Sharma G."/>
            <person name="Subramanian S."/>
        </authorList>
    </citation>
    <scope>NUCLEOTIDE SEQUENCE [LARGE SCALE GENOMIC DNA]</scope>
    <source>
        <strain evidence="2 3">DSM 2261</strain>
    </source>
</reference>
<name>A0AAC8QGN0_9BACT</name>
<evidence type="ECO:0000256" key="1">
    <source>
        <dbReference type="SAM" id="MobiDB-lite"/>
    </source>
</evidence>
<feature type="compositionally biased region" description="Basic and acidic residues" evidence="1">
    <location>
        <begin position="58"/>
        <end position="85"/>
    </location>
</feature>
<evidence type="ECO:0000313" key="2">
    <source>
        <dbReference type="EMBL" id="AKJ07417.1"/>
    </source>
</evidence>
<dbReference type="KEGG" id="age:AA314_09043"/>
<feature type="region of interest" description="Disordered" evidence="1">
    <location>
        <begin position="48"/>
        <end position="101"/>
    </location>
</feature>
<dbReference type="AlphaFoldDB" id="A0AAC8QGN0"/>
<feature type="region of interest" description="Disordered" evidence="1">
    <location>
        <begin position="1"/>
        <end position="23"/>
    </location>
</feature>
<gene>
    <name evidence="2" type="ORF">AA314_09043</name>
</gene>
<protein>
    <submittedName>
        <fullName evidence="2">Uncharacterized protein</fullName>
    </submittedName>
</protein>
<accession>A0AAC8QGN0</accession>